<keyword evidence="7" id="KW-0560">Oxidoreductase</keyword>
<keyword evidence="7" id="KW-0670">Pyruvate</keyword>
<dbReference type="Proteomes" id="UP000319576">
    <property type="component" value="Chromosome"/>
</dbReference>
<keyword evidence="2" id="KW-0004">4Fe-4S</keyword>
<name>A0A517XT38_9BACT</name>
<evidence type="ECO:0000256" key="5">
    <source>
        <dbReference type="ARBA" id="ARBA00023004"/>
    </source>
</evidence>
<dbReference type="GO" id="GO:0043365">
    <property type="term" value="F:[formate-C-acetyltransferase]-activating enzyme activity"/>
    <property type="evidence" value="ECO:0007669"/>
    <property type="project" value="UniProtKB-EC"/>
</dbReference>
<dbReference type="SFLD" id="SFLDS00029">
    <property type="entry name" value="Radical_SAM"/>
    <property type="match status" value="1"/>
</dbReference>
<evidence type="ECO:0000313" key="8">
    <source>
        <dbReference type="Proteomes" id="UP000319576"/>
    </source>
</evidence>
<keyword evidence="8" id="KW-1185">Reference proteome</keyword>
<dbReference type="SUPFAM" id="SSF102114">
    <property type="entry name" value="Radical SAM enzymes"/>
    <property type="match status" value="1"/>
</dbReference>
<dbReference type="InterPro" id="IPR012837">
    <property type="entry name" value="NrdG"/>
</dbReference>
<evidence type="ECO:0000256" key="1">
    <source>
        <dbReference type="ARBA" id="ARBA00001966"/>
    </source>
</evidence>
<sequence length="211" mass="23345">MTRTTEQPTVRIAQVVACTEAEGPGKRFAVWFQGCPLRCPGCCNPEFLPFDGGDQRTVADVADEMERARDREGVEGITLLGGEPFSHPVGAVELADAARLLNLSVMVFSGYTLDQLRDRPDAAGLLDRTDILVDGPYLRDQPDTERRWIGSRNQGIHFLTNRYRFDDQWRKRNTLEIRVRGGEVTVNGFPAGAAAGLWKGWRRTPVAGAAS</sequence>
<evidence type="ECO:0000313" key="7">
    <source>
        <dbReference type="EMBL" id="QDU20700.1"/>
    </source>
</evidence>
<dbReference type="GO" id="GO:0004748">
    <property type="term" value="F:ribonucleoside-diphosphate reductase activity, thioredoxin disulfide as acceptor"/>
    <property type="evidence" value="ECO:0007669"/>
    <property type="project" value="TreeGrafter"/>
</dbReference>
<evidence type="ECO:0000256" key="6">
    <source>
        <dbReference type="ARBA" id="ARBA00023014"/>
    </source>
</evidence>
<dbReference type="GO" id="GO:0016829">
    <property type="term" value="F:lyase activity"/>
    <property type="evidence" value="ECO:0007669"/>
    <property type="project" value="UniProtKB-KW"/>
</dbReference>
<dbReference type="SFLD" id="SFLDG01063">
    <property type="entry name" value="activating_enzymes__group_1"/>
    <property type="match status" value="1"/>
</dbReference>
<dbReference type="GO" id="GO:0046872">
    <property type="term" value="F:metal ion binding"/>
    <property type="evidence" value="ECO:0007669"/>
    <property type="project" value="UniProtKB-KW"/>
</dbReference>
<gene>
    <name evidence="7" type="primary">pflA</name>
    <name evidence="7" type="ORF">ETAA1_26570</name>
</gene>
<dbReference type="GO" id="GO:0051539">
    <property type="term" value="F:4 iron, 4 sulfur cluster binding"/>
    <property type="evidence" value="ECO:0007669"/>
    <property type="project" value="UniProtKB-KW"/>
</dbReference>
<dbReference type="KEGG" id="uli:ETAA1_26570"/>
<dbReference type="InterPro" id="IPR034457">
    <property type="entry name" value="Organic_radical-activating"/>
</dbReference>
<dbReference type="PANTHER" id="PTHR30352">
    <property type="entry name" value="PYRUVATE FORMATE-LYASE-ACTIVATING ENZYME"/>
    <property type="match status" value="1"/>
</dbReference>
<dbReference type="EMBL" id="CP036273">
    <property type="protein sequence ID" value="QDU20700.1"/>
    <property type="molecule type" value="Genomic_DNA"/>
</dbReference>
<dbReference type="Gene3D" id="3.20.20.70">
    <property type="entry name" value="Aldolase class I"/>
    <property type="match status" value="1"/>
</dbReference>
<protein>
    <submittedName>
        <fullName evidence="7">Pyruvate formate-lyase 1-activating enzyme</fullName>
        <ecNumber evidence="7">1.97.1.4</ecNumber>
    </submittedName>
</protein>
<dbReference type="RefSeq" id="WP_145238697.1">
    <property type="nucleotide sequence ID" value="NZ_CP036273.1"/>
</dbReference>
<dbReference type="SFLD" id="SFLDF00299">
    <property type="entry name" value="anaerobic_ribonucleoside-triph"/>
    <property type="match status" value="1"/>
</dbReference>
<comment type="cofactor">
    <cofactor evidence="1">
        <name>[4Fe-4S] cluster</name>
        <dbReference type="ChEBI" id="CHEBI:49883"/>
    </cofactor>
</comment>
<organism evidence="7 8">
    <name type="scientific">Urbifossiella limnaea</name>
    <dbReference type="NCBI Taxonomy" id="2528023"/>
    <lineage>
        <taxon>Bacteria</taxon>
        <taxon>Pseudomonadati</taxon>
        <taxon>Planctomycetota</taxon>
        <taxon>Planctomycetia</taxon>
        <taxon>Gemmatales</taxon>
        <taxon>Gemmataceae</taxon>
        <taxon>Urbifossiella</taxon>
    </lineage>
</organism>
<keyword evidence="5" id="KW-0408">Iron</keyword>
<keyword evidence="3" id="KW-0949">S-adenosyl-L-methionine</keyword>
<reference evidence="7 8" key="1">
    <citation type="submission" date="2019-02" db="EMBL/GenBank/DDBJ databases">
        <title>Deep-cultivation of Planctomycetes and their phenomic and genomic characterization uncovers novel biology.</title>
        <authorList>
            <person name="Wiegand S."/>
            <person name="Jogler M."/>
            <person name="Boedeker C."/>
            <person name="Pinto D."/>
            <person name="Vollmers J."/>
            <person name="Rivas-Marin E."/>
            <person name="Kohn T."/>
            <person name="Peeters S.H."/>
            <person name="Heuer A."/>
            <person name="Rast P."/>
            <person name="Oberbeckmann S."/>
            <person name="Bunk B."/>
            <person name="Jeske O."/>
            <person name="Meyerdierks A."/>
            <person name="Storesund J.E."/>
            <person name="Kallscheuer N."/>
            <person name="Luecker S."/>
            <person name="Lage O.M."/>
            <person name="Pohl T."/>
            <person name="Merkel B.J."/>
            <person name="Hornburger P."/>
            <person name="Mueller R.-W."/>
            <person name="Bruemmer F."/>
            <person name="Labrenz M."/>
            <person name="Spormann A.M."/>
            <person name="Op den Camp H."/>
            <person name="Overmann J."/>
            <person name="Amann R."/>
            <person name="Jetten M.S.M."/>
            <person name="Mascher T."/>
            <person name="Medema M.H."/>
            <person name="Devos D.P."/>
            <person name="Kaster A.-K."/>
            <person name="Ovreas L."/>
            <person name="Rohde M."/>
            <person name="Galperin M.Y."/>
            <person name="Jogler C."/>
        </authorList>
    </citation>
    <scope>NUCLEOTIDE SEQUENCE [LARGE SCALE GENOMIC DNA]</scope>
    <source>
        <strain evidence="7 8">ETA_A1</strain>
    </source>
</reference>
<evidence type="ECO:0000256" key="3">
    <source>
        <dbReference type="ARBA" id="ARBA00022691"/>
    </source>
</evidence>
<dbReference type="CDD" id="cd01335">
    <property type="entry name" value="Radical_SAM"/>
    <property type="match status" value="1"/>
</dbReference>
<dbReference type="SFLD" id="SFLDG01066">
    <property type="entry name" value="organic_radical-activating_enz"/>
    <property type="match status" value="1"/>
</dbReference>
<keyword evidence="6" id="KW-0411">Iron-sulfur</keyword>
<accession>A0A517XT38</accession>
<dbReference type="AlphaFoldDB" id="A0A517XT38"/>
<dbReference type="Pfam" id="PF13353">
    <property type="entry name" value="Fer4_12"/>
    <property type="match status" value="1"/>
</dbReference>
<dbReference type="InterPro" id="IPR013785">
    <property type="entry name" value="Aldolase_TIM"/>
</dbReference>
<dbReference type="EC" id="1.97.1.4" evidence="7"/>
<dbReference type="InterPro" id="IPR007197">
    <property type="entry name" value="rSAM"/>
</dbReference>
<dbReference type="OrthoDB" id="9782387at2"/>
<dbReference type="InterPro" id="IPR058240">
    <property type="entry name" value="rSAM_sf"/>
</dbReference>
<evidence type="ECO:0000256" key="4">
    <source>
        <dbReference type="ARBA" id="ARBA00022723"/>
    </source>
</evidence>
<proteinExistence type="predicted"/>
<dbReference type="PANTHER" id="PTHR30352:SF2">
    <property type="entry name" value="ANAEROBIC RIBONUCLEOSIDE-TRIPHOSPHATE REDUCTASE-ACTIVATING PROTEIN"/>
    <property type="match status" value="1"/>
</dbReference>
<keyword evidence="7" id="KW-0456">Lyase</keyword>
<keyword evidence="4" id="KW-0479">Metal-binding</keyword>
<evidence type="ECO:0000256" key="2">
    <source>
        <dbReference type="ARBA" id="ARBA00022485"/>
    </source>
</evidence>